<dbReference type="InterPro" id="IPR036102">
    <property type="entry name" value="OsmC/Ohrsf"/>
</dbReference>
<reference evidence="1 2" key="1">
    <citation type="submission" date="2020-08" db="EMBL/GenBank/DDBJ databases">
        <title>Genomic Encyclopedia of Type Strains, Phase IV (KMG-IV): sequencing the most valuable type-strain genomes for metagenomic binning, comparative biology and taxonomic classification.</title>
        <authorList>
            <person name="Goeker M."/>
        </authorList>
    </citation>
    <scope>NUCLEOTIDE SEQUENCE [LARGE SCALE GENOMIC DNA]</scope>
    <source>
        <strain evidence="1 2">DSM 21458</strain>
    </source>
</reference>
<dbReference type="AlphaFoldDB" id="A0A841I2B7"/>
<name>A0A841I2B7_9DEIO</name>
<comment type="caution">
    <text evidence="1">The sequence shown here is derived from an EMBL/GenBank/DDBJ whole genome shotgun (WGS) entry which is preliminary data.</text>
</comment>
<dbReference type="SUPFAM" id="SSF82784">
    <property type="entry name" value="OsmC-like"/>
    <property type="match status" value="1"/>
</dbReference>
<dbReference type="InterPro" id="IPR003718">
    <property type="entry name" value="OsmC/Ohr_fam"/>
</dbReference>
<dbReference type="PANTHER" id="PTHR34352">
    <property type="entry name" value="PROTEIN YHFA"/>
    <property type="match status" value="1"/>
</dbReference>
<dbReference type="Gene3D" id="3.30.300.20">
    <property type="match status" value="1"/>
</dbReference>
<dbReference type="PANTHER" id="PTHR34352:SF1">
    <property type="entry name" value="PROTEIN YHFA"/>
    <property type="match status" value="1"/>
</dbReference>
<evidence type="ECO:0000313" key="2">
    <source>
        <dbReference type="Proteomes" id="UP000569951"/>
    </source>
</evidence>
<keyword evidence="2" id="KW-1185">Reference proteome</keyword>
<dbReference type="Pfam" id="PF02566">
    <property type="entry name" value="OsmC"/>
    <property type="match status" value="1"/>
</dbReference>
<dbReference type="EMBL" id="JACHHG010000004">
    <property type="protein sequence ID" value="MBB6098065.1"/>
    <property type="molecule type" value="Genomic_DNA"/>
</dbReference>
<evidence type="ECO:0000313" key="1">
    <source>
        <dbReference type="EMBL" id="MBB6098065.1"/>
    </source>
</evidence>
<accession>A0A841I2B7</accession>
<gene>
    <name evidence="1" type="ORF">HNR42_001488</name>
</gene>
<dbReference type="RefSeq" id="WP_183986098.1">
    <property type="nucleotide sequence ID" value="NZ_JACHHG010000004.1"/>
</dbReference>
<dbReference type="Proteomes" id="UP000569951">
    <property type="component" value="Unassembled WGS sequence"/>
</dbReference>
<sequence>MATKRIVMHHLGGQRYLGHGEAGGSLVIDADHPPIGVRPMEALLGALATCTAFDVVEIMNKRKTPLTSYRVEVEGDRAETYPQRYTHIRVKHIASGPGVTVEQLEKAAQLSHEKYCSVAASLNAEISLEVELEAQPAQV</sequence>
<proteinExistence type="predicted"/>
<protein>
    <submittedName>
        <fullName evidence="1">Putative redox protein</fullName>
    </submittedName>
</protein>
<organism evidence="1 2">
    <name type="scientific">Deinobacterium chartae</name>
    <dbReference type="NCBI Taxonomy" id="521158"/>
    <lineage>
        <taxon>Bacteria</taxon>
        <taxon>Thermotogati</taxon>
        <taxon>Deinococcota</taxon>
        <taxon>Deinococci</taxon>
        <taxon>Deinococcales</taxon>
        <taxon>Deinococcaceae</taxon>
        <taxon>Deinobacterium</taxon>
    </lineage>
</organism>
<dbReference type="InterPro" id="IPR015946">
    <property type="entry name" value="KH_dom-like_a/b"/>
</dbReference>